<evidence type="ECO:0000259" key="5">
    <source>
        <dbReference type="PROSITE" id="PS50111"/>
    </source>
</evidence>
<evidence type="ECO:0000256" key="4">
    <source>
        <dbReference type="SAM" id="Phobius"/>
    </source>
</evidence>
<reference evidence="6 7" key="1">
    <citation type="submission" date="2024-03" db="EMBL/GenBank/DDBJ databases">
        <title>Human intestinal bacterial collection.</title>
        <authorList>
            <person name="Pauvert C."/>
            <person name="Hitch T.C.A."/>
            <person name="Clavel T."/>
        </authorList>
    </citation>
    <scope>NUCLEOTIDE SEQUENCE [LARGE SCALE GENOMIC DNA]</scope>
    <source>
        <strain evidence="6 7">CLA-AA-H255</strain>
    </source>
</reference>
<evidence type="ECO:0000313" key="6">
    <source>
        <dbReference type="EMBL" id="MEQ2379324.1"/>
    </source>
</evidence>
<protein>
    <submittedName>
        <fullName evidence="6">Methyl-accepting chemotaxis protein</fullName>
    </submittedName>
</protein>
<comment type="caution">
    <text evidence="6">The sequence shown here is derived from an EMBL/GenBank/DDBJ whole genome shotgun (WGS) entry which is preliminary data.</text>
</comment>
<evidence type="ECO:0000313" key="7">
    <source>
        <dbReference type="Proteomes" id="UP001442364"/>
    </source>
</evidence>
<feature type="transmembrane region" description="Helical" evidence="4">
    <location>
        <begin position="116"/>
        <end position="137"/>
    </location>
</feature>
<dbReference type="SMART" id="SM00283">
    <property type="entry name" value="MA"/>
    <property type="match status" value="1"/>
</dbReference>
<sequence length="701" mass="77352">MGYDAEKFKARANTKAGNIWLILNILLTMQYLSNMTKGTYDRKFIIPFLIIGWVPYIIGVIYTKIKGKSADGYKHILGVGYGLFYGYIVCTSTSLLTFAYIFPVASMTILFKDRKFIVSCGIGNIAIVILSTIIKFMSGMNALADIDNYSLQISCIILCYVCYVLSINHLNLSDGALTDSIKADLDRVVKTVEQVKDSSNMIVDGITVVRELEEENKQGANFVVSSMKELSHNNDILHDKTYSSTQMTTQINNQVENVASLINEVVQLVSESVEHTDTSSKELADVVESTKTMAELSGEVDNILREFQQEFSKVKTETGTIGEINSQTNLLALNASIEAARAGEAGKGFAVVADEIRNLSTETEESSDRIMTALGHLENTSNRMLKSITTILELIQTTQTKVVQVNDSVSGIAKDSTQIGEHIGVVDSAMQEVESSNRNMVDNMHEIENVMKDITDCIGNADESTKIMLSKYEESARNVDKIENVVGAMMEKLGVGGFMGVQDIKQGMYCTIRQIISGKPADTESHGEIVEQADGVLYVRFKNKDVDYKNTSLKYELDIVAANVLYHWSSVSAAPATQYGSDVCRLIVASLPSIVNRRKYVRMPVNNKCTVTFKGGADVYEGTMVNISANGFAFQTRETEFADCKGENIIVKVPDFPVEQGRVLEGTIIRSTDNDGSHIVGCRMPEDRIEIGNYVSKNYSE</sequence>
<dbReference type="InterPro" id="IPR009875">
    <property type="entry name" value="PilZ_domain"/>
</dbReference>
<dbReference type="Gene3D" id="1.10.287.950">
    <property type="entry name" value="Methyl-accepting chemotaxis protein"/>
    <property type="match status" value="1"/>
</dbReference>
<dbReference type="PRINTS" id="PR00260">
    <property type="entry name" value="CHEMTRNSDUCR"/>
</dbReference>
<evidence type="ECO:0000256" key="2">
    <source>
        <dbReference type="ARBA" id="ARBA00029447"/>
    </source>
</evidence>
<dbReference type="Gene3D" id="2.40.10.220">
    <property type="entry name" value="predicted glycosyltransferase like domains"/>
    <property type="match status" value="1"/>
</dbReference>
<name>A0ABV1BWT0_9FIRM</name>
<dbReference type="InterPro" id="IPR004089">
    <property type="entry name" value="MCPsignal_dom"/>
</dbReference>
<evidence type="ECO:0000256" key="1">
    <source>
        <dbReference type="ARBA" id="ARBA00023224"/>
    </source>
</evidence>
<dbReference type="InterPro" id="IPR004090">
    <property type="entry name" value="Chemotax_Me-accpt_rcpt"/>
</dbReference>
<gene>
    <name evidence="6" type="ORF">WMO14_05455</name>
</gene>
<comment type="similarity">
    <text evidence="2">Belongs to the methyl-accepting chemotaxis (MCP) protein family.</text>
</comment>
<dbReference type="PROSITE" id="PS50111">
    <property type="entry name" value="CHEMOTAXIS_TRANSDUC_2"/>
    <property type="match status" value="1"/>
</dbReference>
<dbReference type="SUPFAM" id="SSF141371">
    <property type="entry name" value="PilZ domain-like"/>
    <property type="match status" value="1"/>
</dbReference>
<dbReference type="SUPFAM" id="SSF58104">
    <property type="entry name" value="Methyl-accepting chemotaxis protein (MCP) signaling domain"/>
    <property type="match status" value="1"/>
</dbReference>
<dbReference type="RefSeq" id="WP_349153419.1">
    <property type="nucleotide sequence ID" value="NZ_JBBMER010000003.1"/>
</dbReference>
<keyword evidence="4" id="KW-0472">Membrane</keyword>
<feature type="transmembrane region" description="Helical" evidence="4">
    <location>
        <begin position="44"/>
        <end position="63"/>
    </location>
</feature>
<dbReference type="Proteomes" id="UP001442364">
    <property type="component" value="Unassembled WGS sequence"/>
</dbReference>
<evidence type="ECO:0000256" key="3">
    <source>
        <dbReference type="PROSITE-ProRule" id="PRU00284"/>
    </source>
</evidence>
<feature type="transmembrane region" description="Helical" evidence="4">
    <location>
        <begin position="84"/>
        <end position="110"/>
    </location>
</feature>
<proteinExistence type="inferred from homology"/>
<keyword evidence="4" id="KW-0812">Transmembrane</keyword>
<dbReference type="PANTHER" id="PTHR32089:SF112">
    <property type="entry name" value="LYSOZYME-LIKE PROTEIN-RELATED"/>
    <property type="match status" value="1"/>
</dbReference>
<keyword evidence="4" id="KW-1133">Transmembrane helix</keyword>
<feature type="domain" description="Methyl-accepting transducer" evidence="5">
    <location>
        <begin position="212"/>
        <end position="448"/>
    </location>
</feature>
<dbReference type="Pfam" id="PF00015">
    <property type="entry name" value="MCPsignal"/>
    <property type="match status" value="1"/>
</dbReference>
<keyword evidence="1 3" id="KW-0807">Transducer</keyword>
<organism evidence="6 7">
    <name type="scientific">[Lactobacillus] rogosae</name>
    <dbReference type="NCBI Taxonomy" id="706562"/>
    <lineage>
        <taxon>Bacteria</taxon>
        <taxon>Bacillati</taxon>
        <taxon>Bacillota</taxon>
        <taxon>Clostridia</taxon>
        <taxon>Lachnospirales</taxon>
        <taxon>Lachnospiraceae</taxon>
        <taxon>Lachnospira</taxon>
    </lineage>
</organism>
<keyword evidence="7" id="KW-1185">Reference proteome</keyword>
<dbReference type="EMBL" id="JBBMER010000003">
    <property type="protein sequence ID" value="MEQ2379324.1"/>
    <property type="molecule type" value="Genomic_DNA"/>
</dbReference>
<dbReference type="Pfam" id="PF07238">
    <property type="entry name" value="PilZ"/>
    <property type="match status" value="1"/>
</dbReference>
<accession>A0ABV1BWT0</accession>
<dbReference type="PANTHER" id="PTHR32089">
    <property type="entry name" value="METHYL-ACCEPTING CHEMOTAXIS PROTEIN MCPB"/>
    <property type="match status" value="1"/>
</dbReference>